<dbReference type="Gene3D" id="3.40.50.2300">
    <property type="match status" value="1"/>
</dbReference>
<evidence type="ECO:0000313" key="10">
    <source>
        <dbReference type="Proteomes" id="UP000633936"/>
    </source>
</evidence>
<feature type="domain" description="Response regulatory" evidence="8">
    <location>
        <begin position="3"/>
        <end position="120"/>
    </location>
</feature>
<evidence type="ECO:0000256" key="3">
    <source>
        <dbReference type="ARBA" id="ARBA00023125"/>
    </source>
</evidence>
<dbReference type="PROSITE" id="PS00041">
    <property type="entry name" value="HTH_ARAC_FAMILY_1"/>
    <property type="match status" value="1"/>
</dbReference>
<sequence>MLKVLIVDDEFIVRAGLINCINWKMLELQLIGEASNGQEALQIILQDTPDIILLDLIMPEMTGMELLQKLEDLNIKTNIIILSCHEDYTHVRNAFKKGVRDYIPKLSATPDEISTIISDVAKKIIKQQQKSLSDISYESLYYKGIRSDIAKALKYIEEHYSENISLSGIASHIHMSKNHFSYLFRKETGHSFNDYLTEVRINKAKLLLTSPQTYTIAEIAEMTGFNDTGYFGKVFKKSTGMSPIHYKSGGSYEKIFS</sequence>
<dbReference type="RefSeq" id="WP_118040853.1">
    <property type="nucleotide sequence ID" value="NZ_JACOQE010000011.1"/>
</dbReference>
<evidence type="ECO:0000256" key="1">
    <source>
        <dbReference type="ARBA" id="ARBA00018672"/>
    </source>
</evidence>
<dbReference type="InterPro" id="IPR011006">
    <property type="entry name" value="CheY-like_superfamily"/>
</dbReference>
<keyword evidence="10" id="KW-1185">Reference proteome</keyword>
<evidence type="ECO:0000256" key="5">
    <source>
        <dbReference type="ARBA" id="ARBA00024867"/>
    </source>
</evidence>
<proteinExistence type="predicted"/>
<dbReference type="Gene3D" id="1.10.10.60">
    <property type="entry name" value="Homeodomain-like"/>
    <property type="match status" value="2"/>
</dbReference>
<dbReference type="PROSITE" id="PS01124">
    <property type="entry name" value="HTH_ARAC_FAMILY_2"/>
    <property type="match status" value="1"/>
</dbReference>
<dbReference type="PROSITE" id="PS50110">
    <property type="entry name" value="RESPONSE_REGULATORY"/>
    <property type="match status" value="1"/>
</dbReference>
<protein>
    <recommendedName>
        <fullName evidence="1">Stage 0 sporulation protein A homolog</fullName>
    </recommendedName>
</protein>
<evidence type="ECO:0000256" key="6">
    <source>
        <dbReference type="PROSITE-ProRule" id="PRU00169"/>
    </source>
</evidence>
<dbReference type="Pfam" id="PF00072">
    <property type="entry name" value="Response_reg"/>
    <property type="match status" value="1"/>
</dbReference>
<evidence type="ECO:0000259" key="7">
    <source>
        <dbReference type="PROSITE" id="PS01124"/>
    </source>
</evidence>
<dbReference type="InterPro" id="IPR020449">
    <property type="entry name" value="Tscrpt_reg_AraC-type_HTH"/>
</dbReference>
<dbReference type="SUPFAM" id="SSF46689">
    <property type="entry name" value="Homeodomain-like"/>
    <property type="match status" value="2"/>
</dbReference>
<evidence type="ECO:0000256" key="4">
    <source>
        <dbReference type="ARBA" id="ARBA00023163"/>
    </source>
</evidence>
<dbReference type="PRINTS" id="PR00032">
    <property type="entry name" value="HTHARAC"/>
</dbReference>
<keyword evidence="6" id="KW-0597">Phosphoprotein</keyword>
<dbReference type="Proteomes" id="UP000633936">
    <property type="component" value="Unassembled WGS sequence"/>
</dbReference>
<evidence type="ECO:0000256" key="2">
    <source>
        <dbReference type="ARBA" id="ARBA00023015"/>
    </source>
</evidence>
<name>A0ABR7I4L8_9FIRM</name>
<dbReference type="SMART" id="SM00342">
    <property type="entry name" value="HTH_ARAC"/>
    <property type="match status" value="1"/>
</dbReference>
<dbReference type="CDD" id="cd17536">
    <property type="entry name" value="REC_YesN-like"/>
    <property type="match status" value="1"/>
</dbReference>
<feature type="modified residue" description="4-aspartylphosphate" evidence="6">
    <location>
        <position position="55"/>
    </location>
</feature>
<dbReference type="SMART" id="SM00448">
    <property type="entry name" value="REC"/>
    <property type="match status" value="1"/>
</dbReference>
<dbReference type="Pfam" id="PF12833">
    <property type="entry name" value="HTH_18"/>
    <property type="match status" value="1"/>
</dbReference>
<keyword evidence="2" id="KW-0805">Transcription regulation</keyword>
<organism evidence="9 10">
    <name type="scientific">Blautia intestinalis</name>
    <dbReference type="NCBI Taxonomy" id="2763028"/>
    <lineage>
        <taxon>Bacteria</taxon>
        <taxon>Bacillati</taxon>
        <taxon>Bacillota</taxon>
        <taxon>Clostridia</taxon>
        <taxon>Lachnospirales</taxon>
        <taxon>Lachnospiraceae</taxon>
        <taxon>Blautia</taxon>
    </lineage>
</organism>
<evidence type="ECO:0000259" key="8">
    <source>
        <dbReference type="PROSITE" id="PS50110"/>
    </source>
</evidence>
<accession>A0ABR7I4L8</accession>
<gene>
    <name evidence="9" type="ORF">H8Z79_13630</name>
</gene>
<dbReference type="InterPro" id="IPR018060">
    <property type="entry name" value="HTH_AraC"/>
</dbReference>
<dbReference type="PANTHER" id="PTHR43280">
    <property type="entry name" value="ARAC-FAMILY TRANSCRIPTIONAL REGULATOR"/>
    <property type="match status" value="1"/>
</dbReference>
<keyword evidence="4" id="KW-0804">Transcription</keyword>
<dbReference type="SUPFAM" id="SSF52172">
    <property type="entry name" value="CheY-like"/>
    <property type="match status" value="1"/>
</dbReference>
<dbReference type="PANTHER" id="PTHR43280:SF28">
    <property type="entry name" value="HTH-TYPE TRANSCRIPTIONAL ACTIVATOR RHAS"/>
    <property type="match status" value="1"/>
</dbReference>
<comment type="caution">
    <text evidence="9">The sequence shown here is derived from an EMBL/GenBank/DDBJ whole genome shotgun (WGS) entry which is preliminary data.</text>
</comment>
<dbReference type="InterPro" id="IPR001789">
    <property type="entry name" value="Sig_transdc_resp-reg_receiver"/>
</dbReference>
<comment type="function">
    <text evidence="5">May play the central regulatory role in sporulation. It may be an element of the effector pathway responsible for the activation of sporulation genes in response to nutritional stress. Spo0A may act in concert with spo0H (a sigma factor) to control the expression of some genes that are critical to the sporulation process.</text>
</comment>
<feature type="domain" description="HTH araC/xylS-type" evidence="7">
    <location>
        <begin position="150"/>
        <end position="249"/>
    </location>
</feature>
<dbReference type="InterPro" id="IPR018062">
    <property type="entry name" value="HTH_AraC-typ_CS"/>
</dbReference>
<dbReference type="InterPro" id="IPR009057">
    <property type="entry name" value="Homeodomain-like_sf"/>
</dbReference>
<keyword evidence="3" id="KW-0238">DNA-binding</keyword>
<dbReference type="EMBL" id="JACOQE010000011">
    <property type="protein sequence ID" value="MBC5741456.1"/>
    <property type="molecule type" value="Genomic_DNA"/>
</dbReference>
<evidence type="ECO:0000313" key="9">
    <source>
        <dbReference type="EMBL" id="MBC5741456.1"/>
    </source>
</evidence>
<reference evidence="9 10" key="1">
    <citation type="submission" date="2020-08" db="EMBL/GenBank/DDBJ databases">
        <title>Genome public.</title>
        <authorList>
            <person name="Liu C."/>
            <person name="Sun Q."/>
        </authorList>
    </citation>
    <scope>NUCLEOTIDE SEQUENCE [LARGE SCALE GENOMIC DNA]</scope>
    <source>
        <strain evidence="9 10">27-44</strain>
    </source>
</reference>